<organism evidence="1 2">
    <name type="scientific">Rhododendron simsii</name>
    <name type="common">Sims's rhododendron</name>
    <dbReference type="NCBI Taxonomy" id="118357"/>
    <lineage>
        <taxon>Eukaryota</taxon>
        <taxon>Viridiplantae</taxon>
        <taxon>Streptophyta</taxon>
        <taxon>Embryophyta</taxon>
        <taxon>Tracheophyta</taxon>
        <taxon>Spermatophyta</taxon>
        <taxon>Magnoliopsida</taxon>
        <taxon>eudicotyledons</taxon>
        <taxon>Gunneridae</taxon>
        <taxon>Pentapetalae</taxon>
        <taxon>asterids</taxon>
        <taxon>Ericales</taxon>
        <taxon>Ericaceae</taxon>
        <taxon>Ericoideae</taxon>
        <taxon>Rhodoreae</taxon>
        <taxon>Rhododendron</taxon>
    </lineage>
</organism>
<dbReference type="OrthoDB" id="3512845at2759"/>
<dbReference type="AlphaFoldDB" id="A0A834GV88"/>
<evidence type="ECO:0000313" key="1">
    <source>
        <dbReference type="EMBL" id="KAF7143044.1"/>
    </source>
</evidence>
<comment type="caution">
    <text evidence="1">The sequence shown here is derived from an EMBL/GenBank/DDBJ whole genome shotgun (WGS) entry which is preliminary data.</text>
</comment>
<accession>A0A834GV88</accession>
<keyword evidence="2" id="KW-1185">Reference proteome</keyword>
<reference evidence="1" key="1">
    <citation type="submission" date="2019-11" db="EMBL/GenBank/DDBJ databases">
        <authorList>
            <person name="Liu Y."/>
            <person name="Hou J."/>
            <person name="Li T.-Q."/>
            <person name="Guan C.-H."/>
            <person name="Wu X."/>
            <person name="Wu H.-Z."/>
            <person name="Ling F."/>
            <person name="Zhang R."/>
            <person name="Shi X.-G."/>
            <person name="Ren J.-P."/>
            <person name="Chen E.-F."/>
            <person name="Sun J.-M."/>
        </authorList>
    </citation>
    <scope>NUCLEOTIDE SEQUENCE</scope>
    <source>
        <strain evidence="1">Adult_tree_wgs_1</strain>
        <tissue evidence="1">Leaves</tissue>
    </source>
</reference>
<name>A0A834GV88_RHOSS</name>
<evidence type="ECO:0000313" key="2">
    <source>
        <dbReference type="Proteomes" id="UP000626092"/>
    </source>
</evidence>
<protein>
    <submittedName>
        <fullName evidence="1">Uncharacterized protein</fullName>
    </submittedName>
</protein>
<proteinExistence type="predicted"/>
<dbReference type="EMBL" id="WJXA01000005">
    <property type="protein sequence ID" value="KAF7143044.1"/>
    <property type="molecule type" value="Genomic_DNA"/>
</dbReference>
<sequence length="191" mass="21095">MRCNLDREQRADFVKLGNLQVDVHALVLDLPAKPCISRFCAWSAEHPSIWEFRPEESRCQSSTCKKVDSPANAVSKGDSLKDYVTTDITKENDSSSTGQEDVRANAGEDLAFADFQFDLEKASDIFVEKVLEFVTKLGIARPVLVAFSFASKILSLVRAKDSGKFTTFVGNITRFYSEGGLRCNVIANAAN</sequence>
<dbReference type="Proteomes" id="UP000626092">
    <property type="component" value="Unassembled WGS sequence"/>
</dbReference>
<gene>
    <name evidence="1" type="ORF">RHSIM_Rhsim05G0219600</name>
</gene>